<dbReference type="AlphaFoldDB" id="A0A9X2YTR1"/>
<name>A0A9X2YTR1_9FLAO</name>
<dbReference type="EMBL" id="JAOZEW010000003">
    <property type="protein sequence ID" value="MCV9926928.1"/>
    <property type="molecule type" value="Genomic_DNA"/>
</dbReference>
<comment type="caution">
    <text evidence="1">The sequence shown here is derived from an EMBL/GenBank/DDBJ whole genome shotgun (WGS) entry which is preliminary data.</text>
</comment>
<proteinExistence type="predicted"/>
<dbReference type="Proteomes" id="UP001151079">
    <property type="component" value="Unassembled WGS sequence"/>
</dbReference>
<reference evidence="1" key="1">
    <citation type="submission" date="2022-10" db="EMBL/GenBank/DDBJ databases">
        <title>Two novel species of Flavobacterium.</title>
        <authorList>
            <person name="Liu Q."/>
            <person name="Xin Y.-H."/>
        </authorList>
    </citation>
    <scope>NUCLEOTIDE SEQUENCE</scope>
    <source>
        <strain evidence="1">LS1R49</strain>
    </source>
</reference>
<protein>
    <submittedName>
        <fullName evidence="1">Uncharacterized protein</fullName>
    </submittedName>
</protein>
<organism evidence="1 2">
    <name type="scientific">Flavobacterium shii</name>
    <dbReference type="NCBI Taxonomy" id="2987687"/>
    <lineage>
        <taxon>Bacteria</taxon>
        <taxon>Pseudomonadati</taxon>
        <taxon>Bacteroidota</taxon>
        <taxon>Flavobacteriia</taxon>
        <taxon>Flavobacteriales</taxon>
        <taxon>Flavobacteriaceae</taxon>
        <taxon>Flavobacterium</taxon>
    </lineage>
</organism>
<sequence length="321" mass="37608">MKNIIIFSFLLISNLAECQLINYKCNKQLSYLVGSDTEIHSIFYNDKIESPVFNMQYDKNSNFSECDYIDFYYELKGKRYDLQGKIFNQKYVMVTGYTSSAQVLQITNLAKTDDLFTIGKFSCKEYKAEIEKTGSYMVLYTTNLEDGLDYNRPMQEIQKTMNILIPNLKKGEIVVQIVMQMPGNKYWKMIDYLGSETINQEIILNEKNLSQIYKTVIQGEEGVIPEEISPTPIYCSIIGHNGDTDRDVKEKINDFFRNMCIYFDQFGNLDNKDFCIYFDKEIDRKAKFYKKHEILNAKQVTEFEKELKGYSEVNLKENLVN</sequence>
<gene>
    <name evidence="1" type="ORF">OIU83_04665</name>
</gene>
<evidence type="ECO:0000313" key="2">
    <source>
        <dbReference type="Proteomes" id="UP001151079"/>
    </source>
</evidence>
<evidence type="ECO:0000313" key="1">
    <source>
        <dbReference type="EMBL" id="MCV9926928.1"/>
    </source>
</evidence>
<dbReference type="RefSeq" id="WP_264205105.1">
    <property type="nucleotide sequence ID" value="NZ_JAOZEW010000003.1"/>
</dbReference>
<accession>A0A9X2YTR1</accession>
<keyword evidence="2" id="KW-1185">Reference proteome</keyword>